<feature type="compositionally biased region" description="Pro residues" evidence="7">
    <location>
        <begin position="34"/>
        <end position="54"/>
    </location>
</feature>
<keyword evidence="5" id="KW-0998">Cell outer membrane</keyword>
<evidence type="ECO:0000256" key="8">
    <source>
        <dbReference type="SAM" id="SignalP"/>
    </source>
</evidence>
<evidence type="ECO:0008006" key="11">
    <source>
        <dbReference type="Google" id="ProtNLM"/>
    </source>
</evidence>
<evidence type="ECO:0000256" key="1">
    <source>
        <dbReference type="ARBA" id="ARBA00004459"/>
    </source>
</evidence>
<dbReference type="Proteomes" id="UP000533080">
    <property type="component" value="Unassembled WGS sequence"/>
</dbReference>
<proteinExistence type="predicted"/>
<keyword evidence="4" id="KW-0564">Palmitate</keyword>
<keyword evidence="3" id="KW-0472">Membrane</keyword>
<name>A0A7Y4IGR0_MYXXA</name>
<sequence>MAGDAVLAMRQVLARLCVAASVSLTLAACGIKGPPRPPGPPPAPATQTQPPPPASERGPLEPSGPNLSPTPETGVETPLSPPESEDAGAP</sequence>
<feature type="signal peptide" evidence="8">
    <location>
        <begin position="1"/>
        <end position="27"/>
    </location>
</feature>
<evidence type="ECO:0000256" key="6">
    <source>
        <dbReference type="ARBA" id="ARBA00023288"/>
    </source>
</evidence>
<keyword evidence="6" id="KW-0449">Lipoprotein</keyword>
<comment type="caution">
    <text evidence="9">The sequence shown here is derived from an EMBL/GenBank/DDBJ whole genome shotgun (WGS) entry which is preliminary data.</text>
</comment>
<evidence type="ECO:0000256" key="4">
    <source>
        <dbReference type="ARBA" id="ARBA00023139"/>
    </source>
</evidence>
<evidence type="ECO:0000256" key="7">
    <source>
        <dbReference type="SAM" id="MobiDB-lite"/>
    </source>
</evidence>
<dbReference type="NCBIfam" id="NF047847">
    <property type="entry name" value="SS_mature_LptM"/>
    <property type="match status" value="1"/>
</dbReference>
<organism evidence="9 10">
    <name type="scientific">Myxococcus xanthus</name>
    <dbReference type="NCBI Taxonomy" id="34"/>
    <lineage>
        <taxon>Bacteria</taxon>
        <taxon>Pseudomonadati</taxon>
        <taxon>Myxococcota</taxon>
        <taxon>Myxococcia</taxon>
        <taxon>Myxococcales</taxon>
        <taxon>Cystobacterineae</taxon>
        <taxon>Myxococcaceae</taxon>
        <taxon>Myxococcus</taxon>
    </lineage>
</organism>
<evidence type="ECO:0000256" key="5">
    <source>
        <dbReference type="ARBA" id="ARBA00023237"/>
    </source>
</evidence>
<dbReference type="InterPro" id="IPR032831">
    <property type="entry name" value="LptM_cons"/>
</dbReference>
<evidence type="ECO:0000313" key="10">
    <source>
        <dbReference type="Proteomes" id="UP000533080"/>
    </source>
</evidence>
<evidence type="ECO:0000256" key="3">
    <source>
        <dbReference type="ARBA" id="ARBA00023136"/>
    </source>
</evidence>
<gene>
    <name evidence="9" type="ORF">HNV28_09420</name>
</gene>
<evidence type="ECO:0000256" key="2">
    <source>
        <dbReference type="ARBA" id="ARBA00022729"/>
    </source>
</evidence>
<accession>A0A7Y4IGR0</accession>
<dbReference type="EMBL" id="JABFNT010000023">
    <property type="protein sequence ID" value="NOJ78560.1"/>
    <property type="molecule type" value="Genomic_DNA"/>
</dbReference>
<dbReference type="AlphaFoldDB" id="A0A7Y4IGR0"/>
<protein>
    <recommendedName>
        <fullName evidence="11">Lipoprotein</fullName>
    </recommendedName>
</protein>
<feature type="region of interest" description="Disordered" evidence="7">
    <location>
        <begin position="30"/>
        <end position="90"/>
    </location>
</feature>
<feature type="chain" id="PRO_5031282575" description="Lipoprotein" evidence="8">
    <location>
        <begin position="28"/>
        <end position="90"/>
    </location>
</feature>
<keyword evidence="2 8" id="KW-0732">Signal</keyword>
<reference evidence="9 10" key="1">
    <citation type="submission" date="2020-05" db="EMBL/GenBank/DDBJ databases">
        <authorList>
            <person name="Whitworth D."/>
        </authorList>
    </citation>
    <scope>NUCLEOTIDE SEQUENCE [LARGE SCALE GENOMIC DNA]</scope>
    <source>
        <strain evidence="9 10">AM005</strain>
    </source>
</reference>
<evidence type="ECO:0000313" key="9">
    <source>
        <dbReference type="EMBL" id="NOJ78560.1"/>
    </source>
</evidence>
<comment type="subcellular location">
    <subcellularLocation>
        <location evidence="1">Cell outer membrane</location>
        <topology evidence="1">Lipid-anchor</topology>
    </subcellularLocation>
</comment>